<dbReference type="EMBL" id="CAUYUJ010001295">
    <property type="protein sequence ID" value="CAK0795242.1"/>
    <property type="molecule type" value="Genomic_DNA"/>
</dbReference>
<dbReference type="Proteomes" id="UP001189429">
    <property type="component" value="Unassembled WGS sequence"/>
</dbReference>
<protein>
    <submittedName>
        <fullName evidence="2">Uncharacterized protein</fullName>
    </submittedName>
</protein>
<comment type="caution">
    <text evidence="2">The sequence shown here is derived from an EMBL/GenBank/DDBJ whole genome shotgun (WGS) entry which is preliminary data.</text>
</comment>
<name>A0ABN9PQ49_9DINO</name>
<sequence>MALTRGASAAGEQLLLLTQQLRERDEEIAAMIEARESMDRQLEQLRKQLEDKDKAANRPVKKASDDGSLAELGRVKAELAEMAEEKLQLEKQVARLRAILQSLGYDPDNLSDEDLENPRVSAQATKEIESTKQLLASAKELNRDLRKQVDDLERRISRADLQLERQEASAAKAAGQLQAQVQRLTAQLADAQAENEALRKGTAESAAEVADLKTSLADLRKASMLVRKELAENQGAIGTLGRHVMKCSVVKGTISMCYACRRISFPNLPHYDVICSVGSDFA</sequence>
<evidence type="ECO:0000313" key="3">
    <source>
        <dbReference type="Proteomes" id="UP001189429"/>
    </source>
</evidence>
<evidence type="ECO:0000313" key="2">
    <source>
        <dbReference type="EMBL" id="CAK0795242.1"/>
    </source>
</evidence>
<organism evidence="2 3">
    <name type="scientific">Prorocentrum cordatum</name>
    <dbReference type="NCBI Taxonomy" id="2364126"/>
    <lineage>
        <taxon>Eukaryota</taxon>
        <taxon>Sar</taxon>
        <taxon>Alveolata</taxon>
        <taxon>Dinophyceae</taxon>
        <taxon>Prorocentrales</taxon>
        <taxon>Prorocentraceae</taxon>
        <taxon>Prorocentrum</taxon>
    </lineage>
</organism>
<proteinExistence type="predicted"/>
<reference evidence="2" key="1">
    <citation type="submission" date="2023-10" db="EMBL/GenBank/DDBJ databases">
        <authorList>
            <person name="Chen Y."/>
            <person name="Shah S."/>
            <person name="Dougan E. K."/>
            <person name="Thang M."/>
            <person name="Chan C."/>
        </authorList>
    </citation>
    <scope>NUCLEOTIDE SEQUENCE [LARGE SCALE GENOMIC DNA]</scope>
</reference>
<evidence type="ECO:0000256" key="1">
    <source>
        <dbReference type="SAM" id="Coils"/>
    </source>
</evidence>
<accession>A0ABN9PQ49</accession>
<gene>
    <name evidence="2" type="ORF">PCOR1329_LOCUS4961</name>
</gene>
<keyword evidence="1" id="KW-0175">Coiled coil</keyword>
<keyword evidence="3" id="KW-1185">Reference proteome</keyword>
<feature type="coiled-coil region" evidence="1">
    <location>
        <begin position="28"/>
        <end position="201"/>
    </location>
</feature>